<dbReference type="Gene3D" id="3.40.50.12660">
    <property type="match status" value="1"/>
</dbReference>
<accession>D8Q5F6</accession>
<gene>
    <name evidence="3" type="ORF">SCHCODRAFT_235004</name>
</gene>
<dbReference type="VEuPathDB" id="FungiDB:SCHCODRAFT_02688613"/>
<name>D8Q5F6_SCHCM</name>
<dbReference type="GeneID" id="9589943"/>
<keyword evidence="4" id="KW-1185">Reference proteome</keyword>
<comment type="similarity">
    <text evidence="1">Belongs to the peptidase C14B family.</text>
</comment>
<dbReference type="InterPro" id="IPR050452">
    <property type="entry name" value="Metacaspase"/>
</dbReference>
<dbReference type="HOGENOM" id="CLU_1321581_0_0_1"/>
<evidence type="ECO:0000313" key="4">
    <source>
        <dbReference type="Proteomes" id="UP000007431"/>
    </source>
</evidence>
<dbReference type="InterPro" id="IPR011600">
    <property type="entry name" value="Pept_C14_caspase"/>
</dbReference>
<reference evidence="3 4" key="1">
    <citation type="journal article" date="2010" name="Nat. Biotechnol.">
        <title>Genome sequence of the model mushroom Schizophyllum commune.</title>
        <authorList>
            <person name="Ohm R.A."/>
            <person name="de Jong J.F."/>
            <person name="Lugones L.G."/>
            <person name="Aerts A."/>
            <person name="Kothe E."/>
            <person name="Stajich J.E."/>
            <person name="de Vries R.P."/>
            <person name="Record E."/>
            <person name="Levasseur A."/>
            <person name="Baker S.E."/>
            <person name="Bartholomew K.A."/>
            <person name="Coutinho P.M."/>
            <person name="Erdmann S."/>
            <person name="Fowler T.J."/>
            <person name="Gathman A.C."/>
            <person name="Lombard V."/>
            <person name="Henrissat B."/>
            <person name="Knabe N."/>
            <person name="Kuees U."/>
            <person name="Lilly W.W."/>
            <person name="Lindquist E."/>
            <person name="Lucas S."/>
            <person name="Magnuson J.K."/>
            <person name="Piumi F."/>
            <person name="Raudaskoski M."/>
            <person name="Salamov A."/>
            <person name="Schmutz J."/>
            <person name="Schwarze F.W.M.R."/>
            <person name="vanKuyk P.A."/>
            <person name="Horton J.S."/>
            <person name="Grigoriev I.V."/>
            <person name="Woesten H.A.B."/>
        </authorList>
    </citation>
    <scope>NUCLEOTIDE SEQUENCE [LARGE SCALE GENOMIC DNA]</scope>
    <source>
        <strain evidence="4">H4-8 / FGSC 9210</strain>
    </source>
</reference>
<dbReference type="Pfam" id="PF00656">
    <property type="entry name" value="Peptidase_C14"/>
    <property type="match status" value="1"/>
</dbReference>
<dbReference type="GO" id="GO:0004197">
    <property type="term" value="F:cysteine-type endopeptidase activity"/>
    <property type="evidence" value="ECO:0007669"/>
    <property type="project" value="InterPro"/>
</dbReference>
<evidence type="ECO:0000313" key="3">
    <source>
        <dbReference type="EMBL" id="EFI96958.1"/>
    </source>
</evidence>
<evidence type="ECO:0000256" key="1">
    <source>
        <dbReference type="ARBA" id="ARBA00009005"/>
    </source>
</evidence>
<dbReference type="GO" id="GO:0006508">
    <property type="term" value="P:proteolysis"/>
    <property type="evidence" value="ECO:0007669"/>
    <property type="project" value="InterPro"/>
</dbReference>
<dbReference type="OrthoDB" id="2863655at2759"/>
<dbReference type="eggNOG" id="KOG1546">
    <property type="taxonomic scope" value="Eukaryota"/>
</dbReference>
<dbReference type="OMA" id="NILEAMH"/>
<dbReference type="KEGG" id="scm:SCHCO_02688613"/>
<dbReference type="Proteomes" id="UP000007431">
    <property type="component" value="Unassembled WGS sequence"/>
</dbReference>
<evidence type="ECO:0000259" key="2">
    <source>
        <dbReference type="Pfam" id="PF00656"/>
    </source>
</evidence>
<dbReference type="AlphaFoldDB" id="D8Q5F6"/>
<proteinExistence type="inferred from homology"/>
<dbReference type="PANTHER" id="PTHR48104:SF30">
    <property type="entry name" value="METACASPASE-1"/>
    <property type="match status" value="1"/>
</dbReference>
<sequence length="208" mass="24159">MTILEQIKQAFADGPRSHVRYIGARSTCTSLDTTPAEHSSGSRLSSVVNLWRTVRRFVREFRQPIRRRALLIGIAYKERGDWALKGTHGDVDRVQKLLVGHYRFRPEDITVMKDSKDVEDHLWPTEQNIRRELANFTVNCGPRDRFFFLYAGHAEQKNERIKGSEEDGKDEYIIPYDAPDMNGTVCIEDNDLFRYLVKPLKPYCKLVV</sequence>
<dbReference type="RefSeq" id="XP_003031861.1">
    <property type="nucleotide sequence ID" value="XM_003031815.1"/>
</dbReference>
<feature type="domain" description="Peptidase C14 caspase" evidence="2">
    <location>
        <begin position="66"/>
        <end position="201"/>
    </location>
</feature>
<dbReference type="InParanoid" id="D8Q5F6"/>
<dbReference type="EMBL" id="GL377306">
    <property type="protein sequence ID" value="EFI96958.1"/>
    <property type="molecule type" value="Genomic_DNA"/>
</dbReference>
<organism evidence="4">
    <name type="scientific">Schizophyllum commune (strain H4-8 / FGSC 9210)</name>
    <name type="common">Split gill fungus</name>
    <dbReference type="NCBI Taxonomy" id="578458"/>
    <lineage>
        <taxon>Eukaryota</taxon>
        <taxon>Fungi</taxon>
        <taxon>Dikarya</taxon>
        <taxon>Basidiomycota</taxon>
        <taxon>Agaricomycotina</taxon>
        <taxon>Agaricomycetes</taxon>
        <taxon>Agaricomycetidae</taxon>
        <taxon>Agaricales</taxon>
        <taxon>Schizophyllaceae</taxon>
        <taxon>Schizophyllum</taxon>
    </lineage>
</organism>
<dbReference type="PANTHER" id="PTHR48104">
    <property type="entry name" value="METACASPASE-4"/>
    <property type="match status" value="1"/>
</dbReference>
<protein>
    <recommendedName>
        <fullName evidence="2">Peptidase C14 caspase domain-containing protein</fullName>
    </recommendedName>
</protein>
<dbReference type="GO" id="GO:0005737">
    <property type="term" value="C:cytoplasm"/>
    <property type="evidence" value="ECO:0007669"/>
    <property type="project" value="TreeGrafter"/>
</dbReference>